<keyword evidence="5" id="KW-0862">Zinc</keyword>
<evidence type="ECO:0000256" key="4">
    <source>
        <dbReference type="ARBA" id="ARBA00022771"/>
    </source>
</evidence>
<gene>
    <name evidence="9" type="ORF">GSLYS_00014669001</name>
</gene>
<proteinExistence type="predicted"/>
<evidence type="ECO:0000256" key="7">
    <source>
        <dbReference type="SAM" id="MobiDB-lite"/>
    </source>
</evidence>
<dbReference type="Proteomes" id="UP001497497">
    <property type="component" value="Unassembled WGS sequence"/>
</dbReference>
<keyword evidence="4" id="KW-0863">Zinc-finger</keyword>
<sequence length="363" mass="41614">MTSNGRYGGASPSHRSQSKIPTPTLTPSVLVKIINDSSHGCLNIKEITDALCIHKPSDQEYLWKVLNNKKDNFIIEEQSKSKRASQLNGSELVYVFTKLTLCETHCRQAGNGHNRHCNGRCEDLHLCRTFLLCTQDACPFSKKRNCMFGHEFYSRHNAPLLEKHNLDRLDDDELRRLFRRPSSRSKTTMPQVCKYYNDVKGKRCANEKCKSLHLCSDFIEDQCFDNCPRNHNLADKRVTKILDLFGIDSSWREPLLLEHLQRYNHTRHQAGSSDDDISSCDGSEYYNSFPPSLQGATSVPNLTYVKCHCKSSTSEKEDNRLSHSTVCPGCNKLQQEVDQLKKDMFSLMTDVEELKKDIQKNQD</sequence>
<evidence type="ECO:0000256" key="1">
    <source>
        <dbReference type="ARBA" id="ARBA00022553"/>
    </source>
</evidence>
<protein>
    <recommendedName>
        <fullName evidence="8">PARP12-like CCCH zinc finger tandem domain-containing protein</fullName>
    </recommendedName>
</protein>
<evidence type="ECO:0000256" key="5">
    <source>
        <dbReference type="ARBA" id="ARBA00022833"/>
    </source>
</evidence>
<keyword evidence="10" id="KW-1185">Reference proteome</keyword>
<dbReference type="EMBL" id="CAXITT010000410">
    <property type="protein sequence ID" value="CAL1541027.1"/>
    <property type="molecule type" value="Genomic_DNA"/>
</dbReference>
<feature type="coiled-coil region" evidence="6">
    <location>
        <begin position="330"/>
        <end position="357"/>
    </location>
</feature>
<keyword evidence="2" id="KW-0479">Metal-binding</keyword>
<evidence type="ECO:0000256" key="3">
    <source>
        <dbReference type="ARBA" id="ARBA00022737"/>
    </source>
</evidence>
<evidence type="ECO:0000256" key="6">
    <source>
        <dbReference type="SAM" id="Coils"/>
    </source>
</evidence>
<keyword evidence="3" id="KW-0677">Repeat</keyword>
<dbReference type="GO" id="GO:0008270">
    <property type="term" value="F:zinc ion binding"/>
    <property type="evidence" value="ECO:0007669"/>
    <property type="project" value="UniProtKB-KW"/>
</dbReference>
<evidence type="ECO:0000313" key="10">
    <source>
        <dbReference type="Proteomes" id="UP001497497"/>
    </source>
</evidence>
<feature type="compositionally biased region" description="Polar residues" evidence="7">
    <location>
        <begin position="13"/>
        <end position="23"/>
    </location>
</feature>
<keyword evidence="1" id="KW-0597">Phosphoprotein</keyword>
<dbReference type="Pfam" id="PF25261">
    <property type="entry name" value="zf-CCCH_PARP12"/>
    <property type="match status" value="1"/>
</dbReference>
<dbReference type="PANTHER" id="PTHR45740:SF2">
    <property type="entry name" value="POLY [ADP-RIBOSE] POLYMERASE"/>
    <property type="match status" value="1"/>
</dbReference>
<evidence type="ECO:0000313" key="9">
    <source>
        <dbReference type="EMBL" id="CAL1541027.1"/>
    </source>
</evidence>
<organism evidence="9 10">
    <name type="scientific">Lymnaea stagnalis</name>
    <name type="common">Great pond snail</name>
    <name type="synonym">Helix stagnalis</name>
    <dbReference type="NCBI Taxonomy" id="6523"/>
    <lineage>
        <taxon>Eukaryota</taxon>
        <taxon>Metazoa</taxon>
        <taxon>Spiralia</taxon>
        <taxon>Lophotrochozoa</taxon>
        <taxon>Mollusca</taxon>
        <taxon>Gastropoda</taxon>
        <taxon>Heterobranchia</taxon>
        <taxon>Euthyneura</taxon>
        <taxon>Panpulmonata</taxon>
        <taxon>Hygrophila</taxon>
        <taxon>Lymnaeoidea</taxon>
        <taxon>Lymnaeidae</taxon>
        <taxon>Lymnaea</taxon>
    </lineage>
</organism>
<accession>A0AAV2I308</accession>
<name>A0AAV2I308_LYMST</name>
<dbReference type="AlphaFoldDB" id="A0AAV2I308"/>
<dbReference type="GO" id="GO:1990404">
    <property type="term" value="F:NAD+-protein mono-ADP-ribosyltransferase activity"/>
    <property type="evidence" value="ECO:0007669"/>
    <property type="project" value="TreeGrafter"/>
</dbReference>
<dbReference type="InterPro" id="IPR057602">
    <property type="entry name" value="Zfn-CCCH_PARP12"/>
</dbReference>
<comment type="caution">
    <text evidence="9">The sequence shown here is derived from an EMBL/GenBank/DDBJ whole genome shotgun (WGS) entry which is preliminary data.</text>
</comment>
<dbReference type="GO" id="GO:0005634">
    <property type="term" value="C:nucleus"/>
    <property type="evidence" value="ECO:0007669"/>
    <property type="project" value="TreeGrafter"/>
</dbReference>
<feature type="domain" description="PARP12-like CCCH zinc finger tandem" evidence="8">
    <location>
        <begin position="114"/>
        <end position="157"/>
    </location>
</feature>
<feature type="region of interest" description="Disordered" evidence="7">
    <location>
        <begin position="1"/>
        <end position="23"/>
    </location>
</feature>
<reference evidence="9 10" key="1">
    <citation type="submission" date="2024-04" db="EMBL/GenBank/DDBJ databases">
        <authorList>
            <consortium name="Genoscope - CEA"/>
            <person name="William W."/>
        </authorList>
    </citation>
    <scope>NUCLEOTIDE SEQUENCE [LARGE SCALE GENOMIC DNA]</scope>
</reference>
<evidence type="ECO:0000259" key="8">
    <source>
        <dbReference type="Pfam" id="PF25261"/>
    </source>
</evidence>
<keyword evidence="6" id="KW-0175">Coiled coil</keyword>
<evidence type="ECO:0000256" key="2">
    <source>
        <dbReference type="ARBA" id="ARBA00022723"/>
    </source>
</evidence>
<dbReference type="PANTHER" id="PTHR45740">
    <property type="entry name" value="POLY [ADP-RIBOSE] POLYMERASE"/>
    <property type="match status" value="1"/>
</dbReference>
<dbReference type="GO" id="GO:0003950">
    <property type="term" value="F:NAD+ poly-ADP-ribosyltransferase activity"/>
    <property type="evidence" value="ECO:0007669"/>
    <property type="project" value="TreeGrafter"/>
</dbReference>
<dbReference type="InterPro" id="IPR051712">
    <property type="entry name" value="ARTD-AVP"/>
</dbReference>